<sequence>MANSGIRVYRHAVSLDERRAKFKTNLSPHAGGARKVHVSKNAVVGNPKKSQCYGNWKRSGVIPMP</sequence>
<keyword evidence="2" id="KW-1185">Reference proteome</keyword>
<comment type="caution">
    <text evidence="1">The sequence shown here is derived from an EMBL/GenBank/DDBJ whole genome shotgun (WGS) entry which is preliminary data.</text>
</comment>
<evidence type="ECO:0000313" key="1">
    <source>
        <dbReference type="EMBL" id="KAF9654135.1"/>
    </source>
</evidence>
<proteinExistence type="predicted"/>
<reference evidence="1" key="2">
    <citation type="journal article" date="2020" name="Nat. Commun.">
        <title>Large-scale genome sequencing of mycorrhizal fungi provides insights into the early evolution of symbiotic traits.</title>
        <authorList>
            <person name="Miyauchi S."/>
            <person name="Kiss E."/>
            <person name="Kuo A."/>
            <person name="Drula E."/>
            <person name="Kohler A."/>
            <person name="Sanchez-Garcia M."/>
            <person name="Morin E."/>
            <person name="Andreopoulos B."/>
            <person name="Barry K.W."/>
            <person name="Bonito G."/>
            <person name="Buee M."/>
            <person name="Carver A."/>
            <person name="Chen C."/>
            <person name="Cichocki N."/>
            <person name="Clum A."/>
            <person name="Culley D."/>
            <person name="Crous P.W."/>
            <person name="Fauchery L."/>
            <person name="Girlanda M."/>
            <person name="Hayes R.D."/>
            <person name="Keri Z."/>
            <person name="LaButti K."/>
            <person name="Lipzen A."/>
            <person name="Lombard V."/>
            <person name="Magnuson J."/>
            <person name="Maillard F."/>
            <person name="Murat C."/>
            <person name="Nolan M."/>
            <person name="Ohm R.A."/>
            <person name="Pangilinan J."/>
            <person name="Pereira M.F."/>
            <person name="Perotto S."/>
            <person name="Peter M."/>
            <person name="Pfister S."/>
            <person name="Riley R."/>
            <person name="Sitrit Y."/>
            <person name="Stielow J.B."/>
            <person name="Szollosi G."/>
            <person name="Zifcakova L."/>
            <person name="Stursova M."/>
            <person name="Spatafora J.W."/>
            <person name="Tedersoo L."/>
            <person name="Vaario L.M."/>
            <person name="Yamada A."/>
            <person name="Yan M."/>
            <person name="Wang P."/>
            <person name="Xu J."/>
            <person name="Bruns T."/>
            <person name="Baldrian P."/>
            <person name="Vilgalys R."/>
            <person name="Dunand C."/>
            <person name="Henrissat B."/>
            <person name="Grigoriev I.V."/>
            <person name="Hibbett D."/>
            <person name="Nagy L.G."/>
            <person name="Martin F.M."/>
        </authorList>
    </citation>
    <scope>NUCLEOTIDE SEQUENCE</scope>
    <source>
        <strain evidence="1">P2</strain>
    </source>
</reference>
<reference evidence="1" key="1">
    <citation type="submission" date="2019-10" db="EMBL/GenBank/DDBJ databases">
        <authorList>
            <consortium name="DOE Joint Genome Institute"/>
            <person name="Kuo A."/>
            <person name="Miyauchi S."/>
            <person name="Kiss E."/>
            <person name="Drula E."/>
            <person name="Kohler A."/>
            <person name="Sanchez-Garcia M."/>
            <person name="Andreopoulos B."/>
            <person name="Barry K.W."/>
            <person name="Bonito G."/>
            <person name="Buee M."/>
            <person name="Carver A."/>
            <person name="Chen C."/>
            <person name="Cichocki N."/>
            <person name="Clum A."/>
            <person name="Culley D."/>
            <person name="Crous P.W."/>
            <person name="Fauchery L."/>
            <person name="Girlanda M."/>
            <person name="Hayes R."/>
            <person name="Keri Z."/>
            <person name="Labutti K."/>
            <person name="Lipzen A."/>
            <person name="Lombard V."/>
            <person name="Magnuson J."/>
            <person name="Maillard F."/>
            <person name="Morin E."/>
            <person name="Murat C."/>
            <person name="Nolan M."/>
            <person name="Ohm R."/>
            <person name="Pangilinan J."/>
            <person name="Pereira M."/>
            <person name="Perotto S."/>
            <person name="Peter M."/>
            <person name="Riley R."/>
            <person name="Sitrit Y."/>
            <person name="Stielow B."/>
            <person name="Szollosi G."/>
            <person name="Zifcakova L."/>
            <person name="Stursova M."/>
            <person name="Spatafora J.W."/>
            <person name="Tedersoo L."/>
            <person name="Vaario L.-M."/>
            <person name="Yamada A."/>
            <person name="Yan M."/>
            <person name="Wang P."/>
            <person name="Xu J."/>
            <person name="Bruns T."/>
            <person name="Baldrian P."/>
            <person name="Vilgalys R."/>
            <person name="Henrissat B."/>
            <person name="Grigoriev I.V."/>
            <person name="Hibbett D."/>
            <person name="Nagy L.G."/>
            <person name="Martin F.M."/>
        </authorList>
    </citation>
    <scope>NUCLEOTIDE SEQUENCE</scope>
    <source>
        <strain evidence="1">P2</strain>
    </source>
</reference>
<evidence type="ECO:0000313" key="2">
    <source>
        <dbReference type="Proteomes" id="UP000886501"/>
    </source>
</evidence>
<dbReference type="Proteomes" id="UP000886501">
    <property type="component" value="Unassembled WGS sequence"/>
</dbReference>
<dbReference type="EMBL" id="MU117961">
    <property type="protein sequence ID" value="KAF9654135.1"/>
    <property type="molecule type" value="Genomic_DNA"/>
</dbReference>
<gene>
    <name evidence="1" type="ORF">BDM02DRAFT_3106404</name>
</gene>
<accession>A0ACB6ZXJ1</accession>
<name>A0ACB6ZXJ1_THEGA</name>
<organism evidence="1 2">
    <name type="scientific">Thelephora ganbajun</name>
    <name type="common">Ganba fungus</name>
    <dbReference type="NCBI Taxonomy" id="370292"/>
    <lineage>
        <taxon>Eukaryota</taxon>
        <taxon>Fungi</taxon>
        <taxon>Dikarya</taxon>
        <taxon>Basidiomycota</taxon>
        <taxon>Agaricomycotina</taxon>
        <taxon>Agaricomycetes</taxon>
        <taxon>Thelephorales</taxon>
        <taxon>Thelephoraceae</taxon>
        <taxon>Thelephora</taxon>
    </lineage>
</organism>
<protein>
    <submittedName>
        <fullName evidence="1">Uncharacterized protein</fullName>
    </submittedName>
</protein>